<dbReference type="PRINTS" id="PR00929">
    <property type="entry name" value="ATHOOK"/>
</dbReference>
<evidence type="ECO:0000259" key="4">
    <source>
        <dbReference type="Pfam" id="PF10680"/>
    </source>
</evidence>
<feature type="domain" description="Rrn9" evidence="4">
    <location>
        <begin position="97"/>
        <end position="163"/>
    </location>
</feature>
<feature type="region of interest" description="Disordered" evidence="3">
    <location>
        <begin position="517"/>
        <end position="620"/>
    </location>
</feature>
<dbReference type="InterPro" id="IPR017956">
    <property type="entry name" value="AT_hook_DNA-bd_motif"/>
</dbReference>
<reference evidence="5 6" key="1">
    <citation type="journal article" date="2023" name="Plant Dis.">
        <title>First Report of Diplodia intermedia Causing Canker and Dieback Diseases on Apple Trees in Canada.</title>
        <authorList>
            <person name="Ellouze W."/>
            <person name="Ilyukhin E."/>
            <person name="Sulman M."/>
            <person name="Ali S."/>
        </authorList>
    </citation>
    <scope>NUCLEOTIDE SEQUENCE [LARGE SCALE GENOMIC DNA]</scope>
    <source>
        <strain evidence="5 6">M45-28</strain>
    </source>
</reference>
<feature type="compositionally biased region" description="Low complexity" evidence="3">
    <location>
        <begin position="546"/>
        <end position="555"/>
    </location>
</feature>
<feature type="compositionally biased region" description="Basic and acidic residues" evidence="3">
    <location>
        <begin position="534"/>
        <end position="544"/>
    </location>
</feature>
<comment type="subcellular location">
    <subcellularLocation>
        <location evidence="1">Nucleus</location>
    </subcellularLocation>
</comment>
<comment type="caution">
    <text evidence="5">The sequence shown here is derived from an EMBL/GenBank/DDBJ whole genome shotgun (WGS) entry which is preliminary data.</text>
</comment>
<keyword evidence="6" id="KW-1185">Reference proteome</keyword>
<feature type="compositionally biased region" description="Acidic residues" evidence="3">
    <location>
        <begin position="54"/>
        <end position="69"/>
    </location>
</feature>
<evidence type="ECO:0000313" key="6">
    <source>
        <dbReference type="Proteomes" id="UP001521184"/>
    </source>
</evidence>
<sequence>MSLFGGPLPPQAPANPRDESPYFRSSSLPLPSSPPPVPDTDNEDERNDGQTPAADDEDESGSEYTDSDGESNRPRFHGKWQTYRRYIQPERDLTESLSKLRAEDLSLHLYDVHALKRRLAEKAARKAGVAADESGDDKQWKPARMWTAWPLAPEQVPRPYERFTVLPTIDPDEEFTFRRPGHERQRPIRDIKEILVGLVQKNAREKWDKKEWEDDKDLEAEETRPTSRGSSRDAGAIEEMDIDGQGPKHEASASRAATPTGSRREFILDDDRAYEILGPTSRSIVSKLNDVLMGVHDRGRGRGRDRKPRKSSKTATDTETSRSRSTKRRKLDQSASEGEPKVKRRRGRPPKSASQTPGPPDSTPYVTEGEETSTSTKKRGRGRPKKWERLPGESYYMVRKRLAQLAADGQLPDATAGSNPPSRAQTTEPEPDSSRPPTPTNPSASAATMLARSPSIGISMDDSDGTNSWKRPGGKARPLKDWRDILGKASSLGGFNEAVIARATQRCAELFGEDSTVRATASGTAVEESVEETQAGHDGAREEPVVVEGDVGEGPSTQRPPQAEAERGKRPAKAPVAHPRHTDPPPGDTDVADDEEDGDDDKPFWDMSSLACPHPDCERHDEPYKTLWRLREHVKKKHKYTLDAPRHNSRKWKREVEAIEKAKRKERGDRKAKRKGKEKQKAE</sequence>
<dbReference type="PROSITE" id="PS00354">
    <property type="entry name" value="HMGI_Y"/>
    <property type="match status" value="1"/>
</dbReference>
<protein>
    <recommendedName>
        <fullName evidence="4">Rrn9 domain-containing protein</fullName>
    </recommendedName>
</protein>
<dbReference type="EMBL" id="JAKEKT020000039">
    <property type="protein sequence ID" value="KAL1641479.1"/>
    <property type="molecule type" value="Genomic_DNA"/>
</dbReference>
<name>A0ABR3TP02_9PEZI</name>
<dbReference type="SMART" id="SM00384">
    <property type="entry name" value="AT_hook"/>
    <property type="match status" value="2"/>
</dbReference>
<feature type="compositionally biased region" description="Basic residues" evidence="3">
    <location>
        <begin position="303"/>
        <end position="312"/>
    </location>
</feature>
<dbReference type="Pfam" id="PF10680">
    <property type="entry name" value="RRN9"/>
    <property type="match status" value="1"/>
</dbReference>
<dbReference type="InterPro" id="IPR000637">
    <property type="entry name" value="HMGI/Y_DNA-bd_CS"/>
</dbReference>
<accession>A0ABR3TP02</accession>
<feature type="region of interest" description="Disordered" evidence="3">
    <location>
        <begin position="637"/>
        <end position="683"/>
    </location>
</feature>
<feature type="region of interest" description="Disordered" evidence="3">
    <location>
        <begin position="1"/>
        <end position="81"/>
    </location>
</feature>
<evidence type="ECO:0000313" key="5">
    <source>
        <dbReference type="EMBL" id="KAL1641479.1"/>
    </source>
</evidence>
<feature type="region of interest" description="Disordered" evidence="3">
    <location>
        <begin position="209"/>
        <end position="480"/>
    </location>
</feature>
<feature type="compositionally biased region" description="Basic and acidic residues" evidence="3">
    <location>
        <begin position="262"/>
        <end position="274"/>
    </location>
</feature>
<proteinExistence type="predicted"/>
<dbReference type="InterPro" id="IPR019622">
    <property type="entry name" value="Rrn9_dom"/>
</dbReference>
<dbReference type="Proteomes" id="UP001521184">
    <property type="component" value="Unassembled WGS sequence"/>
</dbReference>
<keyword evidence="2" id="KW-0539">Nucleus</keyword>
<feature type="compositionally biased region" description="Basic and acidic residues" evidence="3">
    <location>
        <begin position="654"/>
        <end position="669"/>
    </location>
</feature>
<feature type="compositionally biased region" description="Polar residues" evidence="3">
    <location>
        <begin position="416"/>
        <end position="428"/>
    </location>
</feature>
<evidence type="ECO:0000256" key="1">
    <source>
        <dbReference type="ARBA" id="ARBA00004123"/>
    </source>
</evidence>
<organism evidence="5 6">
    <name type="scientific">Diplodia intermedia</name>
    <dbReference type="NCBI Taxonomy" id="856260"/>
    <lineage>
        <taxon>Eukaryota</taxon>
        <taxon>Fungi</taxon>
        <taxon>Dikarya</taxon>
        <taxon>Ascomycota</taxon>
        <taxon>Pezizomycotina</taxon>
        <taxon>Dothideomycetes</taxon>
        <taxon>Dothideomycetes incertae sedis</taxon>
        <taxon>Botryosphaeriales</taxon>
        <taxon>Botryosphaeriaceae</taxon>
        <taxon>Diplodia</taxon>
    </lineage>
</organism>
<feature type="compositionally biased region" description="Basic residues" evidence="3">
    <location>
        <begin position="670"/>
        <end position="683"/>
    </location>
</feature>
<evidence type="ECO:0000256" key="3">
    <source>
        <dbReference type="SAM" id="MobiDB-lite"/>
    </source>
</evidence>
<feature type="compositionally biased region" description="Acidic residues" evidence="3">
    <location>
        <begin position="590"/>
        <end position="600"/>
    </location>
</feature>
<evidence type="ECO:0000256" key="2">
    <source>
        <dbReference type="ARBA" id="ARBA00023242"/>
    </source>
</evidence>
<gene>
    <name evidence="5" type="ORF">SLS58_005984</name>
</gene>